<protein>
    <recommendedName>
        <fullName evidence="3">Type VI secretion, VC_A0110, EvfL, ImpJ, VasE</fullName>
    </recommendedName>
</protein>
<dbReference type="EMBL" id="FNQK01000005">
    <property type="protein sequence ID" value="SEA00227.1"/>
    <property type="molecule type" value="Genomic_DNA"/>
</dbReference>
<gene>
    <name evidence="1" type="ORF">SAMN04487990_10576</name>
</gene>
<evidence type="ECO:0000313" key="1">
    <source>
        <dbReference type="EMBL" id="SEA00227.1"/>
    </source>
</evidence>
<dbReference type="AlphaFoldDB" id="A0A1H3XLB6"/>
<evidence type="ECO:0000313" key="2">
    <source>
        <dbReference type="Proteomes" id="UP000198846"/>
    </source>
</evidence>
<dbReference type="RefSeq" id="WP_092133037.1">
    <property type="nucleotide sequence ID" value="NZ_FNQK01000005.1"/>
</dbReference>
<dbReference type="Proteomes" id="UP000198846">
    <property type="component" value="Unassembled WGS sequence"/>
</dbReference>
<name>A0A1H3XLB6_BIZPA</name>
<evidence type="ECO:0008006" key="3">
    <source>
        <dbReference type="Google" id="ProtNLM"/>
    </source>
</evidence>
<dbReference type="OrthoDB" id="1090702at2"/>
<accession>A0A1H3XLB6</accession>
<reference evidence="2" key="1">
    <citation type="submission" date="2016-10" db="EMBL/GenBank/DDBJ databases">
        <authorList>
            <person name="Varghese N."/>
            <person name="Submissions S."/>
        </authorList>
    </citation>
    <scope>NUCLEOTIDE SEQUENCE [LARGE SCALE GENOMIC DNA]</scope>
    <source>
        <strain evidence="2">DSM 23842</strain>
    </source>
</reference>
<organism evidence="1 2">
    <name type="scientific">Bizionia paragorgiae</name>
    <dbReference type="NCBI Taxonomy" id="283786"/>
    <lineage>
        <taxon>Bacteria</taxon>
        <taxon>Pseudomonadati</taxon>
        <taxon>Bacteroidota</taxon>
        <taxon>Flavobacteriia</taxon>
        <taxon>Flavobacteriales</taxon>
        <taxon>Flavobacteriaceae</taxon>
        <taxon>Bizionia</taxon>
    </lineage>
</organism>
<keyword evidence="2" id="KW-1185">Reference proteome</keyword>
<dbReference type="STRING" id="283786.SAMN04487990_10576"/>
<proteinExistence type="predicted"/>
<sequence length="383" mass="43687">MNSNNYRVNWIDGMKINKNHFIASENALISSLTTATKLNITPYNFGLLPSFNDGKNGIDVSISLDGQDSIEVVLNRCVAVTLGGHQIHLTEETKSLLEQSGYVLKKQYTINKEDLEWYVVLKVDPFKTIPVGNADPDEEPPRHPFTLPSYALDILPKSETSKEIIGLHHITIGKIIMIDEQPMLSEDFIPPCSSVQSHNDLKFTYTELGAFLNQMEAYSMHIIQKIHQKKQTNDLAHMVLHLAQRTLQYLNNNISQFRLEDKHNAPIFMISKQVSLARTIKSSLDVYIGTGKEDLLNYLTDWCDLNQGAFENVLIDMIDLEYVHTDINSSLYKISAFTRLMLSLFKKLNELDYIGKKSDSNIFVKEEVVENQEVKSRRSFLLD</sequence>